<dbReference type="OrthoDB" id="432447at2759"/>
<dbReference type="Pfam" id="PF00294">
    <property type="entry name" value="PfkB"/>
    <property type="match status" value="1"/>
</dbReference>
<dbReference type="SUPFAM" id="SSF53613">
    <property type="entry name" value="Ribokinase-like"/>
    <property type="match status" value="1"/>
</dbReference>
<dbReference type="GO" id="GO:0005829">
    <property type="term" value="C:cytosol"/>
    <property type="evidence" value="ECO:0007669"/>
    <property type="project" value="TreeGrafter"/>
</dbReference>
<evidence type="ECO:0000256" key="3">
    <source>
        <dbReference type="ARBA" id="ARBA00012119"/>
    </source>
</evidence>
<keyword evidence="6 10" id="KW-0547">Nucleotide-binding</keyword>
<evidence type="ECO:0000256" key="1">
    <source>
        <dbReference type="ARBA" id="ARBA00004801"/>
    </source>
</evidence>
<keyword evidence="10" id="KW-0539">Nucleus</keyword>
<keyword evidence="7 10" id="KW-0418">Kinase</keyword>
<evidence type="ECO:0000256" key="8">
    <source>
        <dbReference type="ARBA" id="ARBA00022840"/>
    </source>
</evidence>
<dbReference type="EMBL" id="KQ414648">
    <property type="protein sequence ID" value="KOC66165.1"/>
    <property type="molecule type" value="Genomic_DNA"/>
</dbReference>
<comment type="pathway">
    <text evidence="1 10">Purine metabolism; AMP biosynthesis via salvage pathway; AMP from adenosine: step 1/1.</text>
</comment>
<sequence length="368" mass="41072">MVEKVPLRKAIEKLKLPAIIVFGNPLADYHVHTGNKDLLEKYLEVDGETELLEETVHKLILDLPLQSEYGSSAEGLGRNSMRILQWLCDETFQKQYSVYCGRIGDGASLLRYSIRAADVDDRYCINYRVLYKYCIVLTYKSSRSIATDIGAGGVFTLHDLNRAQFLLRTAKMIYIEKYFVTYSFPVVLEIAKQVEERSNIVVVNLSGTYIFNDDHLEMCKIVGYANIVFGNVREMEALAQSLNVTYDNVTDIPFLLNALTNITVSVSSTLNENWVHHGRVFVMSQGESAPVIAVWGKNQSVQVQPIKPTAPVIDTAGTDDALVAGFLAGVLAQWSPKHCLEYGCKVASFILTRHGVGLPENVPPDLLE</sequence>
<organism evidence="12 13">
    <name type="scientific">Habropoda laboriosa</name>
    <dbReference type="NCBI Taxonomy" id="597456"/>
    <lineage>
        <taxon>Eukaryota</taxon>
        <taxon>Metazoa</taxon>
        <taxon>Ecdysozoa</taxon>
        <taxon>Arthropoda</taxon>
        <taxon>Hexapoda</taxon>
        <taxon>Insecta</taxon>
        <taxon>Pterygota</taxon>
        <taxon>Neoptera</taxon>
        <taxon>Endopterygota</taxon>
        <taxon>Hymenoptera</taxon>
        <taxon>Apocrita</taxon>
        <taxon>Aculeata</taxon>
        <taxon>Apoidea</taxon>
        <taxon>Anthophila</taxon>
        <taxon>Apidae</taxon>
        <taxon>Habropoda</taxon>
    </lineage>
</organism>
<dbReference type="PANTHER" id="PTHR45769:SF3">
    <property type="entry name" value="ADENOSINE KINASE"/>
    <property type="match status" value="1"/>
</dbReference>
<dbReference type="STRING" id="597456.A0A0L7R5K3"/>
<dbReference type="GO" id="GO:0005634">
    <property type="term" value="C:nucleus"/>
    <property type="evidence" value="ECO:0007669"/>
    <property type="project" value="UniProtKB-SubCell"/>
</dbReference>
<keyword evidence="5 10" id="KW-0660">Purine salvage</keyword>
<evidence type="ECO:0000256" key="4">
    <source>
        <dbReference type="ARBA" id="ARBA00022679"/>
    </source>
</evidence>
<evidence type="ECO:0000256" key="10">
    <source>
        <dbReference type="RuleBase" id="RU368116"/>
    </source>
</evidence>
<comment type="cofactor">
    <cofactor evidence="10">
        <name>Mg(2+)</name>
        <dbReference type="ChEBI" id="CHEBI:18420"/>
    </cofactor>
    <text evidence="10">Binds 3 Mg(2+) ions per subunit.</text>
</comment>
<evidence type="ECO:0000256" key="7">
    <source>
        <dbReference type="ARBA" id="ARBA00022777"/>
    </source>
</evidence>
<dbReference type="InterPro" id="IPR001805">
    <property type="entry name" value="Adenokinase"/>
</dbReference>
<keyword evidence="4 10" id="KW-0808">Transferase</keyword>
<comment type="similarity">
    <text evidence="2 10">Belongs to the carbohydrate kinase PfkB family.</text>
</comment>
<evidence type="ECO:0000256" key="9">
    <source>
        <dbReference type="PIRSR" id="PIRSR601805-1"/>
    </source>
</evidence>
<dbReference type="PANTHER" id="PTHR45769">
    <property type="entry name" value="ADENOSINE KINASE"/>
    <property type="match status" value="1"/>
</dbReference>
<evidence type="ECO:0000256" key="6">
    <source>
        <dbReference type="ARBA" id="ARBA00022741"/>
    </source>
</evidence>
<reference evidence="12 13" key="1">
    <citation type="submission" date="2015-07" db="EMBL/GenBank/DDBJ databases">
        <title>The genome of Habropoda laboriosa.</title>
        <authorList>
            <person name="Pan H."/>
            <person name="Kapheim K."/>
        </authorList>
    </citation>
    <scope>NUCLEOTIDE SEQUENCE [LARGE SCALE GENOMIC DNA]</scope>
    <source>
        <strain evidence="12">0110345459</strain>
    </source>
</reference>
<evidence type="ECO:0000256" key="5">
    <source>
        <dbReference type="ARBA" id="ARBA00022726"/>
    </source>
</evidence>
<dbReference type="InterPro" id="IPR029056">
    <property type="entry name" value="Ribokinase-like"/>
</dbReference>
<evidence type="ECO:0000259" key="11">
    <source>
        <dbReference type="Pfam" id="PF00294"/>
    </source>
</evidence>
<comment type="subunit">
    <text evidence="10">Monomer.</text>
</comment>
<dbReference type="AlphaFoldDB" id="A0A0L7R5K3"/>
<accession>A0A0L7R5K3</accession>
<keyword evidence="10" id="KW-0460">Magnesium</keyword>
<gene>
    <name evidence="12" type="ORF">WH47_07234</name>
</gene>
<comment type="catalytic activity">
    <reaction evidence="10">
        <text>adenosine + ATP = AMP + ADP + H(+)</text>
        <dbReference type="Rhea" id="RHEA:20824"/>
        <dbReference type="ChEBI" id="CHEBI:15378"/>
        <dbReference type="ChEBI" id="CHEBI:16335"/>
        <dbReference type="ChEBI" id="CHEBI:30616"/>
        <dbReference type="ChEBI" id="CHEBI:456215"/>
        <dbReference type="ChEBI" id="CHEBI:456216"/>
        <dbReference type="EC" id="2.7.1.20"/>
    </reaction>
</comment>
<dbReference type="GO" id="GO:0004001">
    <property type="term" value="F:adenosine kinase activity"/>
    <property type="evidence" value="ECO:0007669"/>
    <property type="project" value="UniProtKB-UniRule"/>
</dbReference>
<evidence type="ECO:0000313" key="12">
    <source>
        <dbReference type="EMBL" id="KOC66165.1"/>
    </source>
</evidence>
<comment type="subcellular location">
    <subcellularLocation>
        <location evidence="10">Nucleus</location>
    </subcellularLocation>
</comment>
<dbReference type="GO" id="GO:0006144">
    <property type="term" value="P:purine nucleobase metabolic process"/>
    <property type="evidence" value="ECO:0007669"/>
    <property type="project" value="TreeGrafter"/>
</dbReference>
<feature type="active site" description="Proton acceptor" evidence="9">
    <location>
        <position position="320"/>
    </location>
</feature>
<dbReference type="GO" id="GO:0044209">
    <property type="term" value="P:AMP salvage"/>
    <property type="evidence" value="ECO:0007669"/>
    <property type="project" value="UniProtKB-UniRule"/>
</dbReference>
<keyword evidence="8 10" id="KW-0067">ATP-binding</keyword>
<dbReference type="InterPro" id="IPR011611">
    <property type="entry name" value="PfkB_dom"/>
</dbReference>
<keyword evidence="13" id="KW-1185">Reference proteome</keyword>
<comment type="function">
    <text evidence="10">ATP dependent phosphorylation of adenosine and other related nucleoside analogs to monophosphate derivatives.</text>
</comment>
<dbReference type="Proteomes" id="UP000053825">
    <property type="component" value="Unassembled WGS sequence"/>
</dbReference>
<dbReference type="EC" id="2.7.1.20" evidence="3 10"/>
<dbReference type="Gene3D" id="3.40.1190.20">
    <property type="match status" value="1"/>
</dbReference>
<feature type="domain" description="Carbohydrate kinase PfkB" evidence="11">
    <location>
        <begin position="65"/>
        <end position="359"/>
    </location>
</feature>
<evidence type="ECO:0000313" key="13">
    <source>
        <dbReference type="Proteomes" id="UP000053825"/>
    </source>
</evidence>
<dbReference type="Gene3D" id="3.30.1110.10">
    <property type="match status" value="1"/>
</dbReference>
<evidence type="ECO:0000256" key="2">
    <source>
        <dbReference type="ARBA" id="ARBA00010688"/>
    </source>
</evidence>
<proteinExistence type="inferred from homology"/>
<dbReference type="GO" id="GO:0006166">
    <property type="term" value="P:purine ribonucleoside salvage"/>
    <property type="evidence" value="ECO:0007669"/>
    <property type="project" value="UniProtKB-KW"/>
</dbReference>
<protein>
    <recommendedName>
        <fullName evidence="3 10">Adenosine kinase</fullName>
        <shortName evidence="10">AK</shortName>
        <ecNumber evidence="3 10">2.7.1.20</ecNumber>
    </recommendedName>
    <alternativeName>
        <fullName evidence="10">Adenosine 5'-phosphotransferase</fullName>
    </alternativeName>
</protein>
<dbReference type="GO" id="GO:0005524">
    <property type="term" value="F:ATP binding"/>
    <property type="evidence" value="ECO:0007669"/>
    <property type="project" value="UniProtKB-UniRule"/>
</dbReference>
<name>A0A0L7R5K3_9HYME</name>
<dbReference type="UniPathway" id="UPA00588">
    <property type="reaction ID" value="UER00659"/>
</dbReference>